<evidence type="ECO:0000256" key="2">
    <source>
        <dbReference type="ARBA" id="ARBA00014031"/>
    </source>
</evidence>
<dbReference type="EMBL" id="FNIJ01000001">
    <property type="protein sequence ID" value="SDN16796.1"/>
    <property type="molecule type" value="Genomic_DNA"/>
</dbReference>
<evidence type="ECO:0000256" key="4">
    <source>
        <dbReference type="SAM" id="SignalP"/>
    </source>
</evidence>
<evidence type="ECO:0000256" key="3">
    <source>
        <dbReference type="ARBA" id="ARBA00022729"/>
    </source>
</evidence>
<dbReference type="Pfam" id="PF10614">
    <property type="entry name" value="CsgF"/>
    <property type="match status" value="1"/>
</dbReference>
<evidence type="ECO:0000313" key="6">
    <source>
        <dbReference type="Proteomes" id="UP000242957"/>
    </source>
</evidence>
<dbReference type="InterPro" id="IPR018893">
    <property type="entry name" value="T8SS_CsgF"/>
</dbReference>
<reference evidence="6" key="1">
    <citation type="submission" date="2016-10" db="EMBL/GenBank/DDBJ databases">
        <authorList>
            <person name="Varghese N."/>
            <person name="Submissions S."/>
        </authorList>
    </citation>
    <scope>NUCLEOTIDE SEQUENCE [LARGE SCALE GENOMIC DNA]</scope>
    <source>
        <strain evidence="6">JCM 21621</strain>
    </source>
</reference>
<feature type="chain" id="PRO_5017451015" description="Curli production assembly/transport component CsgF" evidence="4">
    <location>
        <begin position="26"/>
        <end position="134"/>
    </location>
</feature>
<name>A0A1G9Z853_9PSED</name>
<evidence type="ECO:0000313" key="5">
    <source>
        <dbReference type="EMBL" id="SDN16796.1"/>
    </source>
</evidence>
<gene>
    <name evidence="5" type="ORF">SAMN05216193_101372</name>
</gene>
<organism evidence="5 6">
    <name type="scientific">Pseudomonas jinjuensis</name>
    <dbReference type="NCBI Taxonomy" id="198616"/>
    <lineage>
        <taxon>Bacteria</taxon>
        <taxon>Pseudomonadati</taxon>
        <taxon>Pseudomonadota</taxon>
        <taxon>Gammaproteobacteria</taxon>
        <taxon>Pseudomonadales</taxon>
        <taxon>Pseudomonadaceae</taxon>
        <taxon>Pseudomonas</taxon>
    </lineage>
</organism>
<sequence>MNRKTLGLPACLWLASNLLSGSAVASQLVYTPVNPSFGGNPLNGQWLLNNAQAQDDHKDPDLRSSALSPLDRFTNQLQSRLLSQLLTNVQNGNTGTLSTDDFIVNLVNDSGALTIQITDRATGEISEIVVDGLN</sequence>
<dbReference type="STRING" id="198616.SAMN05216193_101372"/>
<dbReference type="OrthoDB" id="1443407at2"/>
<protein>
    <recommendedName>
        <fullName evidence="2">Curli production assembly/transport component CsgF</fullName>
    </recommendedName>
</protein>
<dbReference type="RefSeq" id="WP_084310277.1">
    <property type="nucleotide sequence ID" value="NZ_FNIJ01000001.1"/>
</dbReference>
<keyword evidence="3 4" id="KW-0732">Signal</keyword>
<dbReference type="Proteomes" id="UP000242957">
    <property type="component" value="Unassembled WGS sequence"/>
</dbReference>
<feature type="signal peptide" evidence="4">
    <location>
        <begin position="1"/>
        <end position="25"/>
    </location>
</feature>
<dbReference type="AlphaFoldDB" id="A0A1G9Z853"/>
<proteinExistence type="predicted"/>
<comment type="function">
    <text evidence="1">May be involved in the biogenesis of curli organelles.</text>
</comment>
<accession>A0A1G9Z853</accession>
<keyword evidence="6" id="KW-1185">Reference proteome</keyword>
<evidence type="ECO:0000256" key="1">
    <source>
        <dbReference type="ARBA" id="ARBA00003989"/>
    </source>
</evidence>